<dbReference type="AlphaFoldDB" id="M9RF76"/>
<evidence type="ECO:0000313" key="2">
    <source>
        <dbReference type="Proteomes" id="UP000005307"/>
    </source>
</evidence>
<sequence length="146" mass="15889">MQTADHVLIPLLTGSFALAQVARIEGDRLLLYLTGTQTPRSATPIPLIDAQIIAALCLDVAMLPTDHWSVIGYEAVPRIAPFYDKPLIFSDPVDPAILEAFANAIHGLYPWDGFPDAALFTYMLRTPSVLPTGARMTADFPKPESP</sequence>
<gene>
    <name evidence="1" type="ORF">OAN307_c35830</name>
</gene>
<organism evidence="1 2">
    <name type="scientific">Octadecabacter antarcticus 307</name>
    <dbReference type="NCBI Taxonomy" id="391626"/>
    <lineage>
        <taxon>Bacteria</taxon>
        <taxon>Pseudomonadati</taxon>
        <taxon>Pseudomonadota</taxon>
        <taxon>Alphaproteobacteria</taxon>
        <taxon>Rhodobacterales</taxon>
        <taxon>Roseobacteraceae</taxon>
        <taxon>Octadecabacter</taxon>
    </lineage>
</organism>
<dbReference type="KEGG" id="oat:OAN307_c35830"/>
<dbReference type="HOGENOM" id="CLU_1738649_0_0_5"/>
<dbReference type="STRING" id="391626.OAN307_c35830"/>
<accession>M9RF76</accession>
<reference evidence="1 2" key="1">
    <citation type="journal article" date="2013" name="PLoS ONE">
        <title>Poles Apart: Arctic and Antarctic Octadecabacter strains Share High Genome Plasticity and a New Type of Xanthorhodopsin.</title>
        <authorList>
            <person name="Vollmers J."/>
            <person name="Voget S."/>
            <person name="Dietrich S."/>
            <person name="Gollnow K."/>
            <person name="Smits M."/>
            <person name="Meyer K."/>
            <person name="Brinkhoff T."/>
            <person name="Simon M."/>
            <person name="Daniel R."/>
        </authorList>
    </citation>
    <scope>NUCLEOTIDE SEQUENCE [LARGE SCALE GENOMIC DNA]</scope>
    <source>
        <strain evidence="1 2">307</strain>
    </source>
</reference>
<dbReference type="Proteomes" id="UP000005307">
    <property type="component" value="Chromosome"/>
</dbReference>
<dbReference type="EMBL" id="CP003740">
    <property type="protein sequence ID" value="AGI69056.1"/>
    <property type="molecule type" value="Genomic_DNA"/>
</dbReference>
<evidence type="ECO:0000313" key="1">
    <source>
        <dbReference type="EMBL" id="AGI69056.1"/>
    </source>
</evidence>
<dbReference type="eggNOG" id="ENOG5033NK9">
    <property type="taxonomic scope" value="Bacteria"/>
</dbReference>
<dbReference type="RefSeq" id="WP_015501020.1">
    <property type="nucleotide sequence ID" value="NC_020911.1"/>
</dbReference>
<protein>
    <submittedName>
        <fullName evidence="1">Uncharacterized protein</fullName>
    </submittedName>
</protein>
<keyword evidence="2" id="KW-1185">Reference proteome</keyword>
<dbReference type="OrthoDB" id="7862257at2"/>
<name>M9RF76_9RHOB</name>
<proteinExistence type="predicted"/>